<evidence type="ECO:0000256" key="1">
    <source>
        <dbReference type="ARBA" id="ARBA00022630"/>
    </source>
</evidence>
<keyword evidence="5" id="KW-0560">Oxidoreductase</keyword>
<proteinExistence type="predicted"/>
<organism evidence="5 6">
    <name type="scientific">Kaistia soli DSM 19436</name>
    <dbReference type="NCBI Taxonomy" id="1122133"/>
    <lineage>
        <taxon>Bacteria</taxon>
        <taxon>Pseudomonadati</taxon>
        <taxon>Pseudomonadota</taxon>
        <taxon>Alphaproteobacteria</taxon>
        <taxon>Hyphomicrobiales</taxon>
        <taxon>Kaistiaceae</taxon>
        <taxon>Kaistia</taxon>
    </lineage>
</organism>
<evidence type="ECO:0000259" key="4">
    <source>
        <dbReference type="Pfam" id="PF01494"/>
    </source>
</evidence>
<keyword evidence="2" id="KW-0274">FAD</keyword>
<protein>
    <submittedName>
        <fullName evidence="5">p-hydroxybenzoate 3-monooxygenase</fullName>
    </submittedName>
</protein>
<feature type="domain" description="FAD-binding" evidence="4">
    <location>
        <begin position="6"/>
        <end position="341"/>
    </location>
</feature>
<keyword evidence="5" id="KW-0503">Monooxygenase</keyword>
<dbReference type="EMBL" id="FQUP01000002">
    <property type="protein sequence ID" value="SHF71829.1"/>
    <property type="molecule type" value="Genomic_DNA"/>
</dbReference>
<sequence length="391" mass="42839">MAKTEEAPVVIIGAGVAGLTLATFLHTAGVGCIVLERRDRSYVETRQRAGVVDARNVRMFERWDVADKLLAGPVAQTIDYRTNGVSRVFEIVGDDASEGRFCTQQLLVNNLLRVLIDEMGGDVRFEVSDVTVRNEDGVRPQVAYTDASGANEVACDYIAGCDADRGVSRASIPDGVLTTITHEFGYAWLAALVEAPVKGHPIMGVSEHGFVAQLPRGPQRSRYYLQCALTDGPEDWSDERIWNEIRLRTGDASIENAVVHDREFVPLRSVVHSPMQYGRLFLAGDAAHLVPPTGAKGMNLALFDIDMLAQALVGAVRDGDAAALANYSRTVLPRVWRYQEFSAWMTDTMHDAGDPTLNGPFRQMTARARLDEVFNSSTAGRLHSDYQRGVA</sequence>
<dbReference type="RefSeq" id="WP_210187064.1">
    <property type="nucleotide sequence ID" value="NZ_FQUP01000002.1"/>
</dbReference>
<dbReference type="GO" id="GO:0071949">
    <property type="term" value="F:FAD binding"/>
    <property type="evidence" value="ECO:0007669"/>
    <property type="project" value="InterPro"/>
</dbReference>
<dbReference type="STRING" id="1122133.SAMN02745157_2831"/>
<dbReference type="SUPFAM" id="SSF54373">
    <property type="entry name" value="FAD-linked reductases, C-terminal domain"/>
    <property type="match status" value="1"/>
</dbReference>
<dbReference type="PANTHER" id="PTHR43004">
    <property type="entry name" value="TRK SYSTEM POTASSIUM UPTAKE PROTEIN"/>
    <property type="match status" value="1"/>
</dbReference>
<dbReference type="Gene3D" id="3.50.50.60">
    <property type="entry name" value="FAD/NAD(P)-binding domain"/>
    <property type="match status" value="1"/>
</dbReference>
<keyword evidence="3" id="KW-0472">Membrane</keyword>
<keyword evidence="6" id="KW-1185">Reference proteome</keyword>
<dbReference type="PANTHER" id="PTHR43004:SF3">
    <property type="entry name" value="P-HYDROXYBENZOATE HYDROXYLASE"/>
    <property type="match status" value="1"/>
</dbReference>
<feature type="transmembrane region" description="Helical" evidence="3">
    <location>
        <begin position="12"/>
        <end position="35"/>
    </location>
</feature>
<evidence type="ECO:0000256" key="3">
    <source>
        <dbReference type="SAM" id="Phobius"/>
    </source>
</evidence>
<dbReference type="Gene3D" id="3.30.9.10">
    <property type="entry name" value="D-Amino Acid Oxidase, subunit A, domain 2"/>
    <property type="match status" value="1"/>
</dbReference>
<evidence type="ECO:0000256" key="2">
    <source>
        <dbReference type="ARBA" id="ARBA00022827"/>
    </source>
</evidence>
<gene>
    <name evidence="5" type="ORF">SAMN02745157_2831</name>
</gene>
<dbReference type="InterPro" id="IPR036188">
    <property type="entry name" value="FAD/NAD-bd_sf"/>
</dbReference>
<dbReference type="GO" id="GO:0016709">
    <property type="term" value="F:oxidoreductase activity, acting on paired donors, with incorporation or reduction of molecular oxygen, NAD(P)H as one donor, and incorporation of one atom of oxygen"/>
    <property type="evidence" value="ECO:0007669"/>
    <property type="project" value="UniProtKB-ARBA"/>
</dbReference>
<dbReference type="AlphaFoldDB" id="A0A1M5DXY4"/>
<dbReference type="SUPFAM" id="SSF51905">
    <property type="entry name" value="FAD/NAD(P)-binding domain"/>
    <property type="match status" value="1"/>
</dbReference>
<name>A0A1M5DXY4_9HYPH</name>
<dbReference type="InterPro" id="IPR050641">
    <property type="entry name" value="RIFMO-like"/>
</dbReference>
<dbReference type="Pfam" id="PF01494">
    <property type="entry name" value="FAD_binding_3"/>
    <property type="match status" value="1"/>
</dbReference>
<dbReference type="InterPro" id="IPR002938">
    <property type="entry name" value="FAD-bd"/>
</dbReference>
<dbReference type="PROSITE" id="PS51257">
    <property type="entry name" value="PROKAR_LIPOPROTEIN"/>
    <property type="match status" value="1"/>
</dbReference>
<dbReference type="PRINTS" id="PR00420">
    <property type="entry name" value="RNGMNOXGNASE"/>
</dbReference>
<evidence type="ECO:0000313" key="5">
    <source>
        <dbReference type="EMBL" id="SHF71829.1"/>
    </source>
</evidence>
<keyword evidence="1" id="KW-0285">Flavoprotein</keyword>
<evidence type="ECO:0000313" key="6">
    <source>
        <dbReference type="Proteomes" id="UP000184485"/>
    </source>
</evidence>
<keyword evidence="3" id="KW-1133">Transmembrane helix</keyword>
<dbReference type="Proteomes" id="UP000184485">
    <property type="component" value="Unassembled WGS sequence"/>
</dbReference>
<keyword evidence="3" id="KW-0812">Transmembrane</keyword>
<reference evidence="5 6" key="1">
    <citation type="submission" date="2016-11" db="EMBL/GenBank/DDBJ databases">
        <authorList>
            <person name="Jaros S."/>
            <person name="Januszkiewicz K."/>
            <person name="Wedrychowicz H."/>
        </authorList>
    </citation>
    <scope>NUCLEOTIDE SEQUENCE [LARGE SCALE GENOMIC DNA]</scope>
    <source>
        <strain evidence="5 6">DSM 19436</strain>
    </source>
</reference>
<accession>A0A1M5DXY4</accession>
<dbReference type="NCBIfam" id="NF006091">
    <property type="entry name" value="PRK08243.1"/>
    <property type="match status" value="1"/>
</dbReference>